<accession>A0ABN8E8Q9</accession>
<dbReference type="PROSITE" id="PS50045">
    <property type="entry name" value="SIGMA54_INTERACT_4"/>
    <property type="match status" value="1"/>
</dbReference>
<evidence type="ECO:0000313" key="8">
    <source>
        <dbReference type="Proteomes" id="UP000838748"/>
    </source>
</evidence>
<dbReference type="InterPro" id="IPR003593">
    <property type="entry name" value="AAA+_ATPase"/>
</dbReference>
<dbReference type="SMART" id="SM00065">
    <property type="entry name" value="GAF"/>
    <property type="match status" value="1"/>
</dbReference>
<name>A0ABN8E8Q9_9VIBR</name>
<proteinExistence type="predicted"/>
<dbReference type="InterPro" id="IPR003018">
    <property type="entry name" value="GAF"/>
</dbReference>
<dbReference type="PROSITE" id="PS00675">
    <property type="entry name" value="SIGMA54_INTERACT_1"/>
    <property type="match status" value="1"/>
</dbReference>
<evidence type="ECO:0000259" key="6">
    <source>
        <dbReference type="PROSITE" id="PS50045"/>
    </source>
</evidence>
<protein>
    <submittedName>
        <fullName evidence="7">Regulatory protein LuxO</fullName>
    </submittedName>
</protein>
<keyword evidence="4" id="KW-0238">DNA-binding</keyword>
<dbReference type="SUPFAM" id="SSF46689">
    <property type="entry name" value="Homeodomain-like"/>
    <property type="match status" value="1"/>
</dbReference>
<evidence type="ECO:0000256" key="1">
    <source>
        <dbReference type="ARBA" id="ARBA00022741"/>
    </source>
</evidence>
<dbReference type="SMART" id="SM00382">
    <property type="entry name" value="AAA"/>
    <property type="match status" value="1"/>
</dbReference>
<keyword evidence="5" id="KW-0804">Transcription</keyword>
<dbReference type="Gene3D" id="1.10.10.60">
    <property type="entry name" value="Homeodomain-like"/>
    <property type="match status" value="1"/>
</dbReference>
<dbReference type="Gene3D" id="3.30.450.40">
    <property type="match status" value="1"/>
</dbReference>
<comment type="caution">
    <text evidence="7">The sequence shown here is derived from an EMBL/GenBank/DDBJ whole genome shotgun (WGS) entry which is preliminary data.</text>
</comment>
<sequence>MQVDFKQVYLDILSNLSSNFSCEKQYQNLVDGISKVFPCDASAIFILDNDGFLTPVAVKGLPNTVLGRRFYPKAHPRLAAIVESDKPVRFDADCNLPDPFDGVLVSEENSLAVHDCMGSSLYVEGQLVGIITLDSLTVGAFDQIDPFAIQTFTALAAASLRNIGQIKSLKELNKRQKSVNQALIQQARSSKGEMIGLSPQMNQLRTNIATVAKSDYAVLITGETGTGKELVAHNIHAQSNRCDKPMIYVNCAALPETLAESELFGHVKGAFTGASSHRTGKFELADGGTLFLDELGELPLSLQAKLLRVIQQGEIQRVGSDKNHVVDVRLIAATNRDIEKEVEQGCFRADLYHRLNVFPIAVPPLRSREGDIPVLAGYLLEKVRQQFNVPNLHVSPKALTALEQFPWQGNIRELEHTLTRSALRAIQDNSQTIQRTHFDSLKTSSDVRKTSKLFPQQSQSMRHLVEEYQKSLINHALDKSDGVWSKAAQFLQVDRGNLYRMGKKLGVQNTKEKLK</sequence>
<keyword evidence="8" id="KW-1185">Reference proteome</keyword>
<evidence type="ECO:0000313" key="7">
    <source>
        <dbReference type="EMBL" id="CAH0539650.1"/>
    </source>
</evidence>
<dbReference type="PANTHER" id="PTHR32071">
    <property type="entry name" value="TRANSCRIPTIONAL REGULATORY PROTEIN"/>
    <property type="match status" value="1"/>
</dbReference>
<dbReference type="Pfam" id="PF02954">
    <property type="entry name" value="HTH_8"/>
    <property type="match status" value="1"/>
</dbReference>
<dbReference type="Pfam" id="PF25601">
    <property type="entry name" value="AAA_lid_14"/>
    <property type="match status" value="1"/>
</dbReference>
<dbReference type="PROSITE" id="PS00676">
    <property type="entry name" value="SIGMA54_INTERACT_2"/>
    <property type="match status" value="1"/>
</dbReference>
<dbReference type="InterPro" id="IPR029016">
    <property type="entry name" value="GAF-like_dom_sf"/>
</dbReference>
<reference evidence="7" key="1">
    <citation type="submission" date="2021-11" db="EMBL/GenBank/DDBJ databases">
        <authorList>
            <person name="Rodrigo-Torres L."/>
            <person name="Arahal R. D."/>
            <person name="Lucena T."/>
        </authorList>
    </citation>
    <scope>NUCLEOTIDE SEQUENCE</scope>
    <source>
        <strain evidence="7">CECT 7928</strain>
    </source>
</reference>
<evidence type="ECO:0000256" key="4">
    <source>
        <dbReference type="ARBA" id="ARBA00023125"/>
    </source>
</evidence>
<dbReference type="SUPFAM" id="SSF55781">
    <property type="entry name" value="GAF domain-like"/>
    <property type="match status" value="1"/>
</dbReference>
<organism evidence="7 8">
    <name type="scientific">Vibrio marisflavi CECT 7928</name>
    <dbReference type="NCBI Taxonomy" id="634439"/>
    <lineage>
        <taxon>Bacteria</taxon>
        <taxon>Pseudomonadati</taxon>
        <taxon>Pseudomonadota</taxon>
        <taxon>Gammaproteobacteria</taxon>
        <taxon>Vibrionales</taxon>
        <taxon>Vibrionaceae</taxon>
        <taxon>Vibrio</taxon>
    </lineage>
</organism>
<dbReference type="CDD" id="cd00009">
    <property type="entry name" value="AAA"/>
    <property type="match status" value="1"/>
</dbReference>
<dbReference type="Pfam" id="PF00158">
    <property type="entry name" value="Sigma54_activat"/>
    <property type="match status" value="1"/>
</dbReference>
<dbReference type="NCBIfam" id="NF003451">
    <property type="entry name" value="PRK05022.1"/>
    <property type="match status" value="1"/>
</dbReference>
<dbReference type="InterPro" id="IPR027417">
    <property type="entry name" value="P-loop_NTPase"/>
</dbReference>
<evidence type="ECO:0000256" key="5">
    <source>
        <dbReference type="ARBA" id="ARBA00023163"/>
    </source>
</evidence>
<dbReference type="RefSeq" id="WP_237361625.1">
    <property type="nucleotide sequence ID" value="NZ_CAKLDM010000002.1"/>
</dbReference>
<dbReference type="SUPFAM" id="SSF52540">
    <property type="entry name" value="P-loop containing nucleoside triphosphate hydrolases"/>
    <property type="match status" value="1"/>
</dbReference>
<dbReference type="PANTHER" id="PTHR32071:SF35">
    <property type="entry name" value="ANAEROBIC NITRIC OXIDE REDUCTASE TRANSCRIPTION REGULATOR NORR"/>
    <property type="match status" value="1"/>
</dbReference>
<keyword evidence="2" id="KW-0067">ATP-binding</keyword>
<keyword evidence="1" id="KW-0547">Nucleotide-binding</keyword>
<dbReference type="Gene3D" id="1.10.8.60">
    <property type="match status" value="1"/>
</dbReference>
<dbReference type="InterPro" id="IPR025662">
    <property type="entry name" value="Sigma_54_int_dom_ATP-bd_1"/>
</dbReference>
<dbReference type="Pfam" id="PF01590">
    <property type="entry name" value="GAF"/>
    <property type="match status" value="1"/>
</dbReference>
<feature type="domain" description="Sigma-54 factor interaction" evidence="6">
    <location>
        <begin position="194"/>
        <end position="423"/>
    </location>
</feature>
<dbReference type="InterPro" id="IPR009057">
    <property type="entry name" value="Homeodomain-like_sf"/>
</dbReference>
<gene>
    <name evidence="7" type="primary">luxO_3</name>
    <name evidence="7" type="ORF">VMF7928_02327</name>
</gene>
<dbReference type="Gene3D" id="3.40.50.300">
    <property type="entry name" value="P-loop containing nucleotide triphosphate hydrolases"/>
    <property type="match status" value="1"/>
</dbReference>
<keyword evidence="3" id="KW-0805">Transcription regulation</keyword>
<dbReference type="Proteomes" id="UP000838748">
    <property type="component" value="Unassembled WGS sequence"/>
</dbReference>
<dbReference type="InterPro" id="IPR002078">
    <property type="entry name" value="Sigma_54_int"/>
</dbReference>
<dbReference type="InterPro" id="IPR025943">
    <property type="entry name" value="Sigma_54_int_dom_ATP-bd_2"/>
</dbReference>
<dbReference type="InterPro" id="IPR058031">
    <property type="entry name" value="AAA_lid_NorR"/>
</dbReference>
<evidence type="ECO:0000256" key="2">
    <source>
        <dbReference type="ARBA" id="ARBA00022840"/>
    </source>
</evidence>
<dbReference type="EMBL" id="CAKLDM010000002">
    <property type="protein sequence ID" value="CAH0539650.1"/>
    <property type="molecule type" value="Genomic_DNA"/>
</dbReference>
<evidence type="ECO:0000256" key="3">
    <source>
        <dbReference type="ARBA" id="ARBA00023015"/>
    </source>
</evidence>
<dbReference type="InterPro" id="IPR002197">
    <property type="entry name" value="HTH_Fis"/>
</dbReference>